<feature type="region of interest" description="Disordered" evidence="2">
    <location>
        <begin position="313"/>
        <end position="410"/>
    </location>
</feature>
<dbReference type="AlphaFoldDB" id="A0A7D9ECX6"/>
<feature type="region of interest" description="Disordered" evidence="2">
    <location>
        <begin position="270"/>
        <end position="293"/>
    </location>
</feature>
<reference evidence="3" key="1">
    <citation type="submission" date="2020-04" db="EMBL/GenBank/DDBJ databases">
        <authorList>
            <person name="Alioto T."/>
            <person name="Alioto T."/>
            <person name="Gomez Garrido J."/>
        </authorList>
    </citation>
    <scope>NUCLEOTIDE SEQUENCE</scope>
    <source>
        <strain evidence="3">A484AB</strain>
    </source>
</reference>
<gene>
    <name evidence="3" type="ORF">PACLA_8A072035</name>
</gene>
<feature type="compositionally biased region" description="Basic and acidic residues" evidence="2">
    <location>
        <begin position="395"/>
        <end position="410"/>
    </location>
</feature>
<accession>A0A7D9ECX6</accession>
<evidence type="ECO:0000313" key="4">
    <source>
        <dbReference type="Proteomes" id="UP001152795"/>
    </source>
</evidence>
<feature type="coiled-coil region" evidence="1">
    <location>
        <begin position="154"/>
        <end position="227"/>
    </location>
</feature>
<name>A0A7D9ECX6_PARCT</name>
<protein>
    <submittedName>
        <fullName evidence="3">Uncharacterized protein</fullName>
    </submittedName>
</protein>
<keyword evidence="1" id="KW-0175">Coiled coil</keyword>
<proteinExistence type="predicted"/>
<organism evidence="3 4">
    <name type="scientific">Paramuricea clavata</name>
    <name type="common">Red gorgonian</name>
    <name type="synonym">Violescent sea-whip</name>
    <dbReference type="NCBI Taxonomy" id="317549"/>
    <lineage>
        <taxon>Eukaryota</taxon>
        <taxon>Metazoa</taxon>
        <taxon>Cnidaria</taxon>
        <taxon>Anthozoa</taxon>
        <taxon>Octocorallia</taxon>
        <taxon>Malacalcyonacea</taxon>
        <taxon>Plexauridae</taxon>
        <taxon>Paramuricea</taxon>
    </lineage>
</organism>
<keyword evidence="4" id="KW-1185">Reference proteome</keyword>
<evidence type="ECO:0000256" key="1">
    <source>
        <dbReference type="SAM" id="Coils"/>
    </source>
</evidence>
<feature type="compositionally biased region" description="Polar residues" evidence="2">
    <location>
        <begin position="377"/>
        <end position="393"/>
    </location>
</feature>
<dbReference type="OrthoDB" id="10056446at2759"/>
<dbReference type="EMBL" id="CACRXK020005408">
    <property type="protein sequence ID" value="CAB4006094.1"/>
    <property type="molecule type" value="Genomic_DNA"/>
</dbReference>
<dbReference type="Gene3D" id="3.40.50.12690">
    <property type="match status" value="1"/>
</dbReference>
<evidence type="ECO:0000313" key="3">
    <source>
        <dbReference type="EMBL" id="CAB4006094.1"/>
    </source>
</evidence>
<feature type="compositionally biased region" description="Polar residues" evidence="2">
    <location>
        <begin position="313"/>
        <end position="345"/>
    </location>
</feature>
<dbReference type="Proteomes" id="UP001152795">
    <property type="component" value="Unassembled WGS sequence"/>
</dbReference>
<sequence length="471" mass="54176">MADESVRESSDFEKHYTLNVGSANVEECSRSLIITNKGSFKWSGEFEALQTLFDDILKSQTSWSKPGGSCRKLEVADQLIVRWYSDSRSLTLNGSKDEEIKTCLRELAKEAIDHDMNTSDSSFENQKDSPYQIKFDGEDKSLESQADVSAKITAEDLTMILEKIEKIKQKLERKIDDISLEVCKFQDADSFALTLSREHISFIKDENVQLKAENDYLKKELENATLVMSDLNEHVKLMVEEKQSLITALKILQNNEIDDGRNKRWHIASDRKQQKVPQFKPIEVSTDSEDNYLSTNRYSELTDEALLNEQQLEETSQKNEQQIKVISQPRTNQTNMPRGQQSSKLPGQKPSRRKTKDSDQREQQTEQNGPNVLPNLRETNQTDNRNRTDSAATELSKRDLNNNNSKPDERKPILIIGDSIIKHINPNKLSRRTVHKFTYRGKTCEEISEAIDNTQTKIDPSHVIIFPLWYK</sequence>
<evidence type="ECO:0000256" key="2">
    <source>
        <dbReference type="SAM" id="MobiDB-lite"/>
    </source>
</evidence>
<comment type="caution">
    <text evidence="3">The sequence shown here is derived from an EMBL/GenBank/DDBJ whole genome shotgun (WGS) entry which is preliminary data.</text>
</comment>